<keyword evidence="2" id="KW-0614">Plasmid</keyword>
<keyword evidence="1" id="KW-0472">Membrane</keyword>
<name>A0AAC9J7D5_VIRHA</name>
<dbReference type="EMBL" id="CP017963">
    <property type="protein sequence ID" value="APC50390.1"/>
    <property type="molecule type" value="Genomic_DNA"/>
</dbReference>
<feature type="transmembrane region" description="Helical" evidence="1">
    <location>
        <begin position="38"/>
        <end position="58"/>
    </location>
</feature>
<dbReference type="AlphaFoldDB" id="A0AAC9J7D5"/>
<accession>A0AAC9J7D5</accession>
<reference evidence="2 3" key="1">
    <citation type="submission" date="2016-11" db="EMBL/GenBank/DDBJ databases">
        <title>Complete genome sequencing of Virgibacillus halodenitrificans PDB-F2.</title>
        <authorList>
            <person name="Sun Z."/>
            <person name="Zhou Y."/>
            <person name="Li H."/>
        </authorList>
    </citation>
    <scope>NUCLEOTIDE SEQUENCE [LARGE SCALE GENOMIC DNA]</scope>
    <source>
        <strain evidence="2 3">PDB-F2</strain>
        <plasmid evidence="2 3">unnamed1</plasmid>
    </source>
</reference>
<dbReference type="Pfam" id="PF04956">
    <property type="entry name" value="TrbC"/>
    <property type="match status" value="1"/>
</dbReference>
<protein>
    <recommendedName>
        <fullName evidence="4">Conjugal transfer protein TrbC</fullName>
    </recommendedName>
</protein>
<evidence type="ECO:0000256" key="1">
    <source>
        <dbReference type="SAM" id="Phobius"/>
    </source>
</evidence>
<evidence type="ECO:0008006" key="4">
    <source>
        <dbReference type="Google" id="ProtNLM"/>
    </source>
</evidence>
<keyword evidence="1" id="KW-1133">Transmembrane helix</keyword>
<proteinExistence type="predicted"/>
<dbReference type="RefSeq" id="WP_071650110.1">
    <property type="nucleotide sequence ID" value="NZ_CP017963.1"/>
</dbReference>
<gene>
    <name evidence="2" type="ORF">BME96_19095</name>
</gene>
<dbReference type="KEGG" id="vhl:BME96_19095"/>
<evidence type="ECO:0000313" key="3">
    <source>
        <dbReference type="Proteomes" id="UP000182945"/>
    </source>
</evidence>
<dbReference type="GeneID" id="71516521"/>
<feature type="transmembrane region" description="Helical" evidence="1">
    <location>
        <begin position="70"/>
        <end position="91"/>
    </location>
</feature>
<organism evidence="2 3">
    <name type="scientific">Virgibacillus halodenitrificans</name>
    <name type="common">Bacillus halodenitrificans</name>
    <dbReference type="NCBI Taxonomy" id="1482"/>
    <lineage>
        <taxon>Bacteria</taxon>
        <taxon>Bacillati</taxon>
        <taxon>Bacillota</taxon>
        <taxon>Bacilli</taxon>
        <taxon>Bacillales</taxon>
        <taxon>Bacillaceae</taxon>
        <taxon>Virgibacillus</taxon>
    </lineage>
</organism>
<geneLocation type="plasmid" evidence="2 3">
    <name>unnamed1</name>
</geneLocation>
<keyword evidence="1" id="KW-0812">Transmembrane</keyword>
<dbReference type="InterPro" id="IPR007039">
    <property type="entry name" value="TrbC/VirB2"/>
</dbReference>
<evidence type="ECO:0000313" key="2">
    <source>
        <dbReference type="EMBL" id="APC50390.1"/>
    </source>
</evidence>
<sequence length="97" mass="10241">MNIINSITNTLKGATSNLSYNDLFSNVESAVSTFTGKLQGISLTVIIACLAITGLMFIFGEGPSRAAKKWLIYIIVGAVIIFGASTFGTTIQDISGF</sequence>
<dbReference type="Proteomes" id="UP000182945">
    <property type="component" value="Plasmid unnamed1"/>
</dbReference>